<evidence type="ECO:0000259" key="13">
    <source>
        <dbReference type="Pfam" id="PF07715"/>
    </source>
</evidence>
<dbReference type="RefSeq" id="WP_199037900.1">
    <property type="nucleotide sequence ID" value="NZ_JAELXS010000005.1"/>
</dbReference>
<comment type="similarity">
    <text evidence="8 9">Belongs to the TonB-dependent receptor family.</text>
</comment>
<keyword evidence="11" id="KW-0732">Signal</keyword>
<evidence type="ECO:0000256" key="6">
    <source>
        <dbReference type="ARBA" id="ARBA00023136"/>
    </source>
</evidence>
<dbReference type="Gene3D" id="2.40.170.20">
    <property type="entry name" value="TonB-dependent receptor, beta-barrel domain"/>
    <property type="match status" value="1"/>
</dbReference>
<evidence type="ECO:0000256" key="2">
    <source>
        <dbReference type="ARBA" id="ARBA00022448"/>
    </source>
</evidence>
<organism evidence="14 15">
    <name type="scientific">Sphingomonas mollis</name>
    <dbReference type="NCBI Taxonomy" id="2795726"/>
    <lineage>
        <taxon>Bacteria</taxon>
        <taxon>Pseudomonadati</taxon>
        <taxon>Pseudomonadota</taxon>
        <taxon>Alphaproteobacteria</taxon>
        <taxon>Sphingomonadales</taxon>
        <taxon>Sphingomonadaceae</taxon>
        <taxon>Sphingomonas</taxon>
    </lineage>
</organism>
<dbReference type="InterPro" id="IPR010104">
    <property type="entry name" value="TonB_rcpt_bac"/>
</dbReference>
<dbReference type="NCBIfam" id="TIGR01782">
    <property type="entry name" value="TonB-Xanth-Caul"/>
    <property type="match status" value="1"/>
</dbReference>
<keyword evidence="5 9" id="KW-0798">TonB box</keyword>
<evidence type="ECO:0000256" key="5">
    <source>
        <dbReference type="ARBA" id="ARBA00023077"/>
    </source>
</evidence>
<protein>
    <submittedName>
        <fullName evidence="14">TonB-dependent receptor</fullName>
    </submittedName>
</protein>
<dbReference type="EMBL" id="JAELXS010000005">
    <property type="protein sequence ID" value="MBJ6122365.1"/>
    <property type="molecule type" value="Genomic_DNA"/>
</dbReference>
<keyword evidence="2 8" id="KW-0813">Transport</keyword>
<dbReference type="CDD" id="cd01347">
    <property type="entry name" value="ligand_gated_channel"/>
    <property type="match status" value="1"/>
</dbReference>
<feature type="domain" description="TonB-dependent receptor plug" evidence="13">
    <location>
        <begin position="85"/>
        <end position="187"/>
    </location>
</feature>
<comment type="subcellular location">
    <subcellularLocation>
        <location evidence="1 8">Cell outer membrane</location>
        <topology evidence="1 8">Multi-pass membrane protein</topology>
    </subcellularLocation>
</comment>
<keyword evidence="15" id="KW-1185">Reference proteome</keyword>
<keyword evidence="14" id="KW-0675">Receptor</keyword>
<evidence type="ECO:0000256" key="3">
    <source>
        <dbReference type="ARBA" id="ARBA00022452"/>
    </source>
</evidence>
<feature type="domain" description="TonB-dependent receptor-like beta-barrel" evidence="12">
    <location>
        <begin position="430"/>
        <end position="930"/>
    </location>
</feature>
<dbReference type="Pfam" id="PF07715">
    <property type="entry name" value="Plug"/>
    <property type="match status" value="1"/>
</dbReference>
<feature type="region of interest" description="Disordered" evidence="10">
    <location>
        <begin position="39"/>
        <end position="61"/>
    </location>
</feature>
<evidence type="ECO:0000313" key="15">
    <source>
        <dbReference type="Proteomes" id="UP000640426"/>
    </source>
</evidence>
<keyword evidence="7 8" id="KW-0998">Cell outer membrane</keyword>
<evidence type="ECO:0000256" key="11">
    <source>
        <dbReference type="SAM" id="SignalP"/>
    </source>
</evidence>
<feature type="chain" id="PRO_5046030514" evidence="11">
    <location>
        <begin position="35"/>
        <end position="963"/>
    </location>
</feature>
<reference evidence="15" key="1">
    <citation type="submission" date="2020-12" db="EMBL/GenBank/DDBJ databases">
        <title>Hymenobacter sp.</title>
        <authorList>
            <person name="Kim M.K."/>
        </authorList>
    </citation>
    <scope>NUCLEOTIDE SEQUENCE [LARGE SCALE GENOMIC DNA]</scope>
    <source>
        <strain evidence="15">BT553</strain>
    </source>
</reference>
<evidence type="ECO:0000313" key="14">
    <source>
        <dbReference type="EMBL" id="MBJ6122365.1"/>
    </source>
</evidence>
<dbReference type="InterPro" id="IPR036942">
    <property type="entry name" value="Beta-barrel_TonB_sf"/>
</dbReference>
<dbReference type="InterPro" id="IPR039426">
    <property type="entry name" value="TonB-dep_rcpt-like"/>
</dbReference>
<keyword evidence="3 8" id="KW-1134">Transmembrane beta strand</keyword>
<evidence type="ECO:0000256" key="8">
    <source>
        <dbReference type="PROSITE-ProRule" id="PRU01360"/>
    </source>
</evidence>
<name>A0ABS0XQQ4_9SPHN</name>
<accession>A0ABS0XQQ4</accession>
<dbReference type="SUPFAM" id="SSF56935">
    <property type="entry name" value="Porins"/>
    <property type="match status" value="1"/>
</dbReference>
<evidence type="ECO:0000256" key="4">
    <source>
        <dbReference type="ARBA" id="ARBA00022692"/>
    </source>
</evidence>
<dbReference type="InterPro" id="IPR000531">
    <property type="entry name" value="Beta-barrel_TonB"/>
</dbReference>
<dbReference type="InterPro" id="IPR037066">
    <property type="entry name" value="Plug_dom_sf"/>
</dbReference>
<dbReference type="InterPro" id="IPR012910">
    <property type="entry name" value="Plug_dom"/>
</dbReference>
<keyword evidence="6 8" id="KW-0472">Membrane</keyword>
<evidence type="ECO:0000256" key="10">
    <source>
        <dbReference type="SAM" id="MobiDB-lite"/>
    </source>
</evidence>
<dbReference type="PROSITE" id="PS52016">
    <property type="entry name" value="TONB_DEPENDENT_REC_3"/>
    <property type="match status" value="1"/>
</dbReference>
<evidence type="ECO:0000256" key="9">
    <source>
        <dbReference type="RuleBase" id="RU003357"/>
    </source>
</evidence>
<dbReference type="PANTHER" id="PTHR40980">
    <property type="entry name" value="PLUG DOMAIN-CONTAINING PROTEIN"/>
    <property type="match status" value="1"/>
</dbReference>
<keyword evidence="4 8" id="KW-0812">Transmembrane</keyword>
<evidence type="ECO:0000259" key="12">
    <source>
        <dbReference type="Pfam" id="PF00593"/>
    </source>
</evidence>
<evidence type="ECO:0000256" key="1">
    <source>
        <dbReference type="ARBA" id="ARBA00004571"/>
    </source>
</evidence>
<dbReference type="Proteomes" id="UP000640426">
    <property type="component" value="Unassembled WGS sequence"/>
</dbReference>
<gene>
    <name evidence="14" type="ORF">JAO74_11240</name>
</gene>
<evidence type="ECO:0000256" key="7">
    <source>
        <dbReference type="ARBA" id="ARBA00023237"/>
    </source>
</evidence>
<dbReference type="Pfam" id="PF00593">
    <property type="entry name" value="TonB_dep_Rec_b-barrel"/>
    <property type="match status" value="1"/>
</dbReference>
<feature type="signal peptide" evidence="11">
    <location>
        <begin position="1"/>
        <end position="34"/>
    </location>
</feature>
<dbReference type="Gene3D" id="2.170.130.10">
    <property type="entry name" value="TonB-dependent receptor, plug domain"/>
    <property type="match status" value="1"/>
</dbReference>
<proteinExistence type="inferred from homology"/>
<dbReference type="PANTHER" id="PTHR40980:SF3">
    <property type="entry name" value="TONB-DEPENDENT RECEPTOR-LIKE BETA-BARREL DOMAIN-CONTAINING PROTEIN"/>
    <property type="match status" value="1"/>
</dbReference>
<sequence length="963" mass="102894">MAITQRVSGRRALYTAYGLASAMGALIVATPALAQTQTPTDQAASQLPPAESTAVPPSQAETDASAADIVVTGIRASIASSAAQKRDASGIIDAISSEDLGKFPDANVAESLQRIPGVAIDRSNGEGQSVTVRGLGPQFNTVLFNGRSFASDNFNRSFSFDLIPAELISGAQVYKSAQAPLQGGGIGATINIQTPRPLALKEFKGIFTAKALYEKNSEKVTPQLFGLLSDTFGDGRLGLLGSLSYQKRIASVDSVTNGGYLPRTSVGPNSAPLFTNVYAPRNQDVGNARDVRTRLGATLVAQYEVNDTLTFTADGLYNKFKSDSTTRALGSWFEPSSYTAATIDSNRTITSLTTNGNADFISSGAIRDTTTWEAGGNMEWNPSNQFKMTLDASWSRAKNAGGGKSYFAVIGSPSRYTFNQAEDGGIGSTSGYSTGALTNPALGRTHIAGVNGNDITEKVTEYRWNNEWKPDTGIVKALRFGLARTSRDKNNVPITSADDVGCVYCGYPTLADPSLLSSYTMNSLGAKSGSVPLTFLTFDPRAYLNFLTSAAATSALDRAQGLAAGTTAARYARANGYTATPQPSARVKETVYASYADVDFEADIGSMPLFVNVGARYEYTELSSFGQQRQLIDLTPTGGNPPTDPTIYVGVFASPAGVSITQKSSYSNFLPTANVRLNLTPKLQVRAAAYQTLTRPAIGDLAPTFNTDTLRPATLSANGGNPNLKPYRANNADLSVEWYPTTTTTLSAAVFFKKVDDFIIQSFGDERLPILNAGNAQGVRLPVGGLITQTGGQFFGEFSVRRPRNAQSLEIKGLELNVVHTLDWLPGVLSGFGVQANATFVSTNREFDVTQIGQSFAAEGIGNSQNATVFYEKYGISARIAYNRRERFLRQLAGGSGNEPIFVRDYGQFDGSVAVNVTPAVQVFVEGTNLFNAKYFTTGRFDNQLLSYQNFGPRYDAGVRFSF</sequence>
<comment type="caution">
    <text evidence="14">The sequence shown here is derived from an EMBL/GenBank/DDBJ whole genome shotgun (WGS) entry which is preliminary data.</text>
</comment>